<dbReference type="EMBL" id="JACVVD010000001">
    <property type="protein sequence ID" value="MBD0378996.1"/>
    <property type="molecule type" value="Genomic_DNA"/>
</dbReference>
<evidence type="ECO:0000313" key="10">
    <source>
        <dbReference type="Proteomes" id="UP000650466"/>
    </source>
</evidence>
<dbReference type="PROSITE" id="PS50928">
    <property type="entry name" value="ABC_TM1"/>
    <property type="match status" value="1"/>
</dbReference>
<keyword evidence="4 7" id="KW-0812">Transmembrane</keyword>
<feature type="transmembrane region" description="Helical" evidence="7">
    <location>
        <begin position="12"/>
        <end position="35"/>
    </location>
</feature>
<comment type="subcellular location">
    <subcellularLocation>
        <location evidence="1">Cell membrane</location>
        <topology evidence="1">Multi-pass membrane protein</topology>
    </subcellularLocation>
</comment>
<evidence type="ECO:0000256" key="5">
    <source>
        <dbReference type="ARBA" id="ARBA00022989"/>
    </source>
</evidence>
<evidence type="ECO:0000256" key="6">
    <source>
        <dbReference type="ARBA" id="ARBA00023136"/>
    </source>
</evidence>
<sequence>MPVRIQYDRLWFNIIGYTLIGFFALLCILPFVMVITGSFTPQELILQEGYRLVPSAFTLEAYQILFGSADKLLRAYGVSIVVTVVGTSIGLFLTAMTAYVLNCQDFKYRNHFSFYFYFTTLFSGGLVPWYIMIVKYLDLKNNLLALIVPLLLNVFYILIMRSFVSAIPEAIKESAKIDGAGDFTIFFRLILPLLQSALATIGLFIALNYWNDWFNSMLFMDNEKLYSLQYFLYQILSKLEFMSAAIAQAGISTPTMPTDAYKMAMTLVATGPTILLYPFVQRYFVKGITIGAVKG</sequence>
<keyword evidence="2" id="KW-0813">Transport</keyword>
<evidence type="ECO:0000256" key="1">
    <source>
        <dbReference type="ARBA" id="ARBA00004651"/>
    </source>
</evidence>
<dbReference type="AlphaFoldDB" id="A0A926KLI6"/>
<reference evidence="9" key="1">
    <citation type="submission" date="2020-09" db="EMBL/GenBank/DDBJ databases">
        <title>Draft Genome Sequence of Paenibacillus sp. WST5.</title>
        <authorList>
            <person name="Bao Z."/>
        </authorList>
    </citation>
    <scope>NUCLEOTIDE SEQUENCE</scope>
    <source>
        <strain evidence="9">WST5</strain>
    </source>
</reference>
<feature type="transmembrane region" description="Helical" evidence="7">
    <location>
        <begin position="75"/>
        <end position="100"/>
    </location>
</feature>
<evidence type="ECO:0000259" key="8">
    <source>
        <dbReference type="PROSITE" id="PS50928"/>
    </source>
</evidence>
<dbReference type="InterPro" id="IPR000515">
    <property type="entry name" value="MetI-like"/>
</dbReference>
<evidence type="ECO:0000256" key="3">
    <source>
        <dbReference type="ARBA" id="ARBA00022475"/>
    </source>
</evidence>
<evidence type="ECO:0000256" key="2">
    <source>
        <dbReference type="ARBA" id="ARBA00022448"/>
    </source>
</evidence>
<dbReference type="RefSeq" id="WP_188172790.1">
    <property type="nucleotide sequence ID" value="NZ_JACVVD010000001.1"/>
</dbReference>
<comment type="caution">
    <text evidence="9">The sequence shown here is derived from an EMBL/GenBank/DDBJ whole genome shotgun (WGS) entry which is preliminary data.</text>
</comment>
<proteinExistence type="predicted"/>
<dbReference type="CDD" id="cd06261">
    <property type="entry name" value="TM_PBP2"/>
    <property type="match status" value="1"/>
</dbReference>
<dbReference type="GO" id="GO:0005886">
    <property type="term" value="C:plasma membrane"/>
    <property type="evidence" value="ECO:0007669"/>
    <property type="project" value="UniProtKB-SubCell"/>
</dbReference>
<feature type="transmembrane region" description="Helical" evidence="7">
    <location>
        <begin position="263"/>
        <end position="280"/>
    </location>
</feature>
<feature type="transmembrane region" description="Helical" evidence="7">
    <location>
        <begin position="185"/>
        <end position="210"/>
    </location>
</feature>
<feature type="transmembrane region" description="Helical" evidence="7">
    <location>
        <begin position="143"/>
        <end position="164"/>
    </location>
</feature>
<evidence type="ECO:0000256" key="4">
    <source>
        <dbReference type="ARBA" id="ARBA00022692"/>
    </source>
</evidence>
<evidence type="ECO:0000256" key="7">
    <source>
        <dbReference type="SAM" id="Phobius"/>
    </source>
</evidence>
<feature type="domain" description="ABC transmembrane type-1" evidence="8">
    <location>
        <begin position="76"/>
        <end position="280"/>
    </location>
</feature>
<evidence type="ECO:0000313" key="9">
    <source>
        <dbReference type="EMBL" id="MBD0378996.1"/>
    </source>
</evidence>
<keyword evidence="3" id="KW-1003">Cell membrane</keyword>
<feature type="transmembrane region" description="Helical" evidence="7">
    <location>
        <begin position="112"/>
        <end position="131"/>
    </location>
</feature>
<dbReference type="SUPFAM" id="SSF161098">
    <property type="entry name" value="MetI-like"/>
    <property type="match status" value="1"/>
</dbReference>
<dbReference type="InterPro" id="IPR035906">
    <property type="entry name" value="MetI-like_sf"/>
</dbReference>
<keyword evidence="10" id="KW-1185">Reference proteome</keyword>
<protein>
    <submittedName>
        <fullName evidence="9">Carbohydrate ABC transporter permease</fullName>
    </submittedName>
</protein>
<dbReference type="GO" id="GO:0055085">
    <property type="term" value="P:transmembrane transport"/>
    <property type="evidence" value="ECO:0007669"/>
    <property type="project" value="InterPro"/>
</dbReference>
<name>A0A926KLI6_9BACL</name>
<dbReference type="PANTHER" id="PTHR43744">
    <property type="entry name" value="ABC TRANSPORTER PERMEASE PROTEIN MG189-RELATED-RELATED"/>
    <property type="match status" value="1"/>
</dbReference>
<organism evidence="9 10">
    <name type="scientific">Paenibacillus sedimenti</name>
    <dbReference type="NCBI Taxonomy" id="2770274"/>
    <lineage>
        <taxon>Bacteria</taxon>
        <taxon>Bacillati</taxon>
        <taxon>Bacillota</taxon>
        <taxon>Bacilli</taxon>
        <taxon>Bacillales</taxon>
        <taxon>Paenibacillaceae</taxon>
        <taxon>Paenibacillus</taxon>
    </lineage>
</organism>
<gene>
    <name evidence="9" type="ORF">ICC18_02520</name>
</gene>
<accession>A0A926KLI6</accession>
<dbReference type="PANTHER" id="PTHR43744:SF9">
    <property type="entry name" value="POLYGALACTURONAN_RHAMNOGALACTURONAN TRANSPORT SYSTEM PERMEASE PROTEIN YTCP"/>
    <property type="match status" value="1"/>
</dbReference>
<dbReference type="Proteomes" id="UP000650466">
    <property type="component" value="Unassembled WGS sequence"/>
</dbReference>
<keyword evidence="5 7" id="KW-1133">Transmembrane helix</keyword>
<keyword evidence="6 7" id="KW-0472">Membrane</keyword>
<dbReference type="Gene3D" id="1.10.3720.10">
    <property type="entry name" value="MetI-like"/>
    <property type="match status" value="1"/>
</dbReference>